<dbReference type="InterPro" id="IPR000515">
    <property type="entry name" value="MetI-like"/>
</dbReference>
<feature type="transmembrane region" description="Helical" evidence="7">
    <location>
        <begin position="99"/>
        <end position="118"/>
    </location>
</feature>
<feature type="transmembrane region" description="Helical" evidence="7">
    <location>
        <begin position="236"/>
        <end position="261"/>
    </location>
</feature>
<keyword evidence="6 7" id="KW-0472">Membrane</keyword>
<dbReference type="Proteomes" id="UP000749311">
    <property type="component" value="Unassembled WGS sequence"/>
</dbReference>
<keyword evidence="3" id="KW-1003">Cell membrane</keyword>
<feature type="transmembrane region" description="Helical" evidence="7">
    <location>
        <begin position="177"/>
        <end position="197"/>
    </location>
</feature>
<feature type="transmembrane region" description="Helical" evidence="7">
    <location>
        <begin position="281"/>
        <end position="307"/>
    </location>
</feature>
<keyword evidence="10" id="KW-1185">Reference proteome</keyword>
<name>A0ABX0SHS8_9ACTN</name>
<dbReference type="EMBL" id="JAAMOZ010000001">
    <property type="protein sequence ID" value="NIH57909.1"/>
    <property type="molecule type" value="Genomic_DNA"/>
</dbReference>
<evidence type="ECO:0000256" key="4">
    <source>
        <dbReference type="ARBA" id="ARBA00022692"/>
    </source>
</evidence>
<protein>
    <submittedName>
        <fullName evidence="9">Peptide/nickel transport system permease protein</fullName>
    </submittedName>
</protein>
<comment type="subcellular location">
    <subcellularLocation>
        <location evidence="1 7">Cell membrane</location>
        <topology evidence="1 7">Multi-pass membrane protein</topology>
    </subcellularLocation>
</comment>
<reference evidence="9 10" key="1">
    <citation type="submission" date="2020-02" db="EMBL/GenBank/DDBJ databases">
        <title>Sequencing the genomes of 1000 actinobacteria strains.</title>
        <authorList>
            <person name="Klenk H.-P."/>
        </authorList>
    </citation>
    <scope>NUCLEOTIDE SEQUENCE [LARGE SCALE GENOMIC DNA]</scope>
    <source>
        <strain evidence="9 10">DSM 19609</strain>
    </source>
</reference>
<evidence type="ECO:0000256" key="5">
    <source>
        <dbReference type="ARBA" id="ARBA00022989"/>
    </source>
</evidence>
<evidence type="ECO:0000256" key="6">
    <source>
        <dbReference type="ARBA" id="ARBA00023136"/>
    </source>
</evidence>
<dbReference type="InterPro" id="IPR045621">
    <property type="entry name" value="BPD_transp_1_N"/>
</dbReference>
<dbReference type="Pfam" id="PF00528">
    <property type="entry name" value="BPD_transp_1"/>
    <property type="match status" value="1"/>
</dbReference>
<comment type="similarity">
    <text evidence="7">Belongs to the binding-protein-dependent transport system permease family.</text>
</comment>
<proteinExistence type="inferred from homology"/>
<evidence type="ECO:0000256" key="2">
    <source>
        <dbReference type="ARBA" id="ARBA00022448"/>
    </source>
</evidence>
<dbReference type="SUPFAM" id="SSF161098">
    <property type="entry name" value="MetI-like"/>
    <property type="match status" value="1"/>
</dbReference>
<dbReference type="Pfam" id="PF19300">
    <property type="entry name" value="BPD_transp_1_N"/>
    <property type="match status" value="1"/>
</dbReference>
<dbReference type="CDD" id="cd06261">
    <property type="entry name" value="TM_PBP2"/>
    <property type="match status" value="1"/>
</dbReference>
<evidence type="ECO:0000313" key="9">
    <source>
        <dbReference type="EMBL" id="NIH57909.1"/>
    </source>
</evidence>
<organism evidence="9 10">
    <name type="scientific">Brooklawnia cerclae</name>
    <dbReference type="NCBI Taxonomy" id="349934"/>
    <lineage>
        <taxon>Bacteria</taxon>
        <taxon>Bacillati</taxon>
        <taxon>Actinomycetota</taxon>
        <taxon>Actinomycetes</taxon>
        <taxon>Propionibacteriales</taxon>
        <taxon>Propionibacteriaceae</taxon>
        <taxon>Brooklawnia</taxon>
    </lineage>
</organism>
<evidence type="ECO:0000256" key="1">
    <source>
        <dbReference type="ARBA" id="ARBA00004651"/>
    </source>
</evidence>
<dbReference type="RefSeq" id="WP_167168393.1">
    <property type="nucleotide sequence ID" value="NZ_BAAAOO010000007.1"/>
</dbReference>
<comment type="caution">
    <text evidence="9">The sequence shown here is derived from an EMBL/GenBank/DDBJ whole genome shotgun (WGS) entry which is preliminary data.</text>
</comment>
<evidence type="ECO:0000259" key="8">
    <source>
        <dbReference type="PROSITE" id="PS50928"/>
    </source>
</evidence>
<evidence type="ECO:0000256" key="7">
    <source>
        <dbReference type="RuleBase" id="RU363032"/>
    </source>
</evidence>
<dbReference type="InterPro" id="IPR035906">
    <property type="entry name" value="MetI-like_sf"/>
</dbReference>
<sequence>MLRFIFRRIIAGIPVLFVVSVVVFLIMHLTPGDPAATMLGPEASPTDVDALRHQLGLDQPILTQYAVWIEGVLRGDLGQSIFLHKAVAAAVGEQIQPTLYLALVAELIAVLIGVPAGIIAAHKQGRSTDLLVIAGAVLGTSLPSFLLGLLLILVFSVGLQWLPSAGYRPPDQGIGPFLSTIILPALALAVMQAALIARMTRTSVIEVLHQNYVTVAQAKGLDGRTITFKHVLRNGALPILTVVAQSFGLLLSGAIVIETVFNVPGIGQLTINAISRRDYPVIQGVVLTTATIYVLINLVVDVLYGVLDPRVRVKA</sequence>
<dbReference type="PANTHER" id="PTHR43163:SF6">
    <property type="entry name" value="DIPEPTIDE TRANSPORT SYSTEM PERMEASE PROTEIN DPPB-RELATED"/>
    <property type="match status" value="1"/>
</dbReference>
<keyword evidence="2 7" id="KW-0813">Transport</keyword>
<dbReference type="Gene3D" id="1.10.3720.10">
    <property type="entry name" value="MetI-like"/>
    <property type="match status" value="1"/>
</dbReference>
<keyword evidence="5 7" id="KW-1133">Transmembrane helix</keyword>
<accession>A0ABX0SHS8</accession>
<feature type="transmembrane region" description="Helical" evidence="7">
    <location>
        <begin position="9"/>
        <end position="29"/>
    </location>
</feature>
<evidence type="ECO:0000313" key="10">
    <source>
        <dbReference type="Proteomes" id="UP000749311"/>
    </source>
</evidence>
<feature type="transmembrane region" description="Helical" evidence="7">
    <location>
        <begin position="130"/>
        <end position="157"/>
    </location>
</feature>
<dbReference type="PROSITE" id="PS50928">
    <property type="entry name" value="ABC_TM1"/>
    <property type="match status" value="1"/>
</dbReference>
<keyword evidence="4 7" id="KW-0812">Transmembrane</keyword>
<feature type="domain" description="ABC transmembrane type-1" evidence="8">
    <location>
        <begin position="95"/>
        <end position="304"/>
    </location>
</feature>
<dbReference type="PANTHER" id="PTHR43163">
    <property type="entry name" value="DIPEPTIDE TRANSPORT SYSTEM PERMEASE PROTEIN DPPB-RELATED"/>
    <property type="match status" value="1"/>
</dbReference>
<gene>
    <name evidence="9" type="ORF">FB473_002554</name>
</gene>
<evidence type="ECO:0000256" key="3">
    <source>
        <dbReference type="ARBA" id="ARBA00022475"/>
    </source>
</evidence>